<keyword evidence="5" id="KW-0143">Chaperone</keyword>
<name>A0A7V3ZU27_UNCW3</name>
<dbReference type="GO" id="GO:0003924">
    <property type="term" value="F:GTPase activity"/>
    <property type="evidence" value="ECO:0007669"/>
    <property type="project" value="InterPro"/>
</dbReference>
<keyword evidence="2" id="KW-0547">Nucleotide-binding</keyword>
<evidence type="ECO:0000259" key="6">
    <source>
        <dbReference type="SMART" id="SM00382"/>
    </source>
</evidence>
<gene>
    <name evidence="7" type="primary">meaB</name>
    <name evidence="7" type="ORF">ENU74_00710</name>
</gene>
<dbReference type="SMART" id="SM00382">
    <property type="entry name" value="AAA"/>
    <property type="match status" value="1"/>
</dbReference>
<keyword evidence="3" id="KW-0378">Hydrolase</keyword>
<dbReference type="CDD" id="cd03114">
    <property type="entry name" value="MMAA-like"/>
    <property type="match status" value="1"/>
</dbReference>
<dbReference type="SUPFAM" id="SSF52540">
    <property type="entry name" value="P-loop containing nucleoside triphosphate hydrolases"/>
    <property type="match status" value="1"/>
</dbReference>
<protein>
    <submittedName>
        <fullName evidence="7">Methylmalonyl Co-A mutase-associated GTPase MeaB</fullName>
    </submittedName>
</protein>
<evidence type="ECO:0000256" key="3">
    <source>
        <dbReference type="ARBA" id="ARBA00022801"/>
    </source>
</evidence>
<dbReference type="NCBIfam" id="TIGR00750">
    <property type="entry name" value="lao"/>
    <property type="match status" value="1"/>
</dbReference>
<keyword evidence="4" id="KW-0342">GTP-binding</keyword>
<dbReference type="AlphaFoldDB" id="A0A7V3ZU27"/>
<dbReference type="Gene3D" id="3.40.50.300">
    <property type="entry name" value="P-loop containing nucleotide triphosphate hydrolases"/>
    <property type="match status" value="1"/>
</dbReference>
<sequence>MLSKKEFLIGEELTISEYLKKFEEKDIRALSKIITIVEEGLEGSEEILDYISKKTGKAYRLGFTGPQGSGKSTLIAKLTKNLLQRKKRIGIIACDPSSPFSRGALLGDRIRMSELFLEKEVFIRSMATRGSLNGLAYKTKEVADILDAFGKEVIIIETIGASQVDVEISNLVDTTVVVFVPESGDGIQILKAGLTEIGDIFVINKSDRMGADVLYYELKNLIEMSYQNSKWKPPVLLTQAINNQGIEELEKAIFEHYNYLKENDLLQEKRKNMLKRELANNFEQEILKIYWQDERIRKKFDEIFLEILNKKISFSEGVKKLLKEVKND</sequence>
<feature type="domain" description="AAA+ ATPase" evidence="6">
    <location>
        <begin position="57"/>
        <end position="220"/>
    </location>
</feature>
<dbReference type="Pfam" id="PF03308">
    <property type="entry name" value="MeaB"/>
    <property type="match status" value="1"/>
</dbReference>
<accession>A0A7V3ZU27</accession>
<comment type="caution">
    <text evidence="7">The sequence shown here is derived from an EMBL/GenBank/DDBJ whole genome shotgun (WGS) entry which is preliminary data.</text>
</comment>
<dbReference type="PANTHER" id="PTHR43087">
    <property type="entry name" value="LYSINE/ARGININE/ORNITHINE TRANSPORT SYSTEM KINASE"/>
    <property type="match status" value="1"/>
</dbReference>
<evidence type="ECO:0000256" key="4">
    <source>
        <dbReference type="ARBA" id="ARBA00023134"/>
    </source>
</evidence>
<evidence type="ECO:0000256" key="5">
    <source>
        <dbReference type="ARBA" id="ARBA00023186"/>
    </source>
</evidence>
<evidence type="ECO:0000313" key="7">
    <source>
        <dbReference type="EMBL" id="HGK63113.1"/>
    </source>
</evidence>
<dbReference type="PANTHER" id="PTHR43087:SF1">
    <property type="entry name" value="LAO_AO TRANSPORT SYSTEM ATPASE"/>
    <property type="match status" value="1"/>
</dbReference>
<evidence type="ECO:0000256" key="2">
    <source>
        <dbReference type="ARBA" id="ARBA00022741"/>
    </source>
</evidence>
<reference evidence="7" key="1">
    <citation type="journal article" date="2020" name="mSystems">
        <title>Genome- and Community-Level Interaction Insights into Carbon Utilization and Element Cycling Functions of Hydrothermarchaeota in Hydrothermal Sediment.</title>
        <authorList>
            <person name="Zhou Z."/>
            <person name="Liu Y."/>
            <person name="Xu W."/>
            <person name="Pan J."/>
            <person name="Luo Z.H."/>
            <person name="Li M."/>
        </authorList>
    </citation>
    <scope>NUCLEOTIDE SEQUENCE [LARGE SCALE GENOMIC DNA]</scope>
    <source>
        <strain evidence="7">SpSt-697</strain>
    </source>
</reference>
<dbReference type="EMBL" id="DTDR01000024">
    <property type="protein sequence ID" value="HGK63113.1"/>
    <property type="molecule type" value="Genomic_DNA"/>
</dbReference>
<organism evidence="7">
    <name type="scientific">candidate division WOR-3 bacterium</name>
    <dbReference type="NCBI Taxonomy" id="2052148"/>
    <lineage>
        <taxon>Bacteria</taxon>
        <taxon>Bacteria division WOR-3</taxon>
    </lineage>
</organism>
<dbReference type="InterPro" id="IPR052040">
    <property type="entry name" value="GTPase/Isobutyryl-CoA_mutase"/>
</dbReference>
<dbReference type="GO" id="GO:0005525">
    <property type="term" value="F:GTP binding"/>
    <property type="evidence" value="ECO:0007669"/>
    <property type="project" value="UniProtKB-KW"/>
</dbReference>
<comment type="similarity">
    <text evidence="1">Belongs to the SIMIBI class G3E GTPase family. ArgK/MeaB subfamily.</text>
</comment>
<dbReference type="InterPro" id="IPR003593">
    <property type="entry name" value="AAA+_ATPase"/>
</dbReference>
<evidence type="ECO:0000256" key="1">
    <source>
        <dbReference type="ARBA" id="ARBA00009625"/>
    </source>
</evidence>
<dbReference type="InterPro" id="IPR005129">
    <property type="entry name" value="GTPase_ArgK"/>
</dbReference>
<proteinExistence type="inferred from homology"/>
<dbReference type="InterPro" id="IPR027417">
    <property type="entry name" value="P-loop_NTPase"/>
</dbReference>